<gene>
    <name evidence="1" type="ORF">BHE16_07345</name>
</gene>
<evidence type="ECO:0000313" key="2">
    <source>
        <dbReference type="Proteomes" id="UP000183530"/>
    </source>
</evidence>
<name>A0A1L2ZPB8_9MICC</name>
<reference evidence="1 2" key="1">
    <citation type="submission" date="2016-11" db="EMBL/GenBank/DDBJ databases">
        <title>Genome sequencing of Zhihengliuella aestuarii B18 antagonistic to Plasmodiophora brassicae.</title>
        <authorList>
            <person name="Luo Y."/>
        </authorList>
    </citation>
    <scope>NUCLEOTIDE SEQUENCE [LARGE SCALE GENOMIC DNA]</scope>
    <source>
        <strain evidence="1 2">B18</strain>
    </source>
</reference>
<protein>
    <submittedName>
        <fullName evidence="1">Uncharacterized protein</fullName>
    </submittedName>
</protein>
<sequence length="76" mass="8933">MSTISHRKTATARKSGRFKFWRALNRRNSKVADEPQRTITGVQVETSPQVTLERRIAAEILADYERRYGPWEERNN</sequence>
<accession>A0A1L2ZPB8</accession>
<dbReference type="RefSeq" id="WP_071894338.1">
    <property type="nucleotide sequence ID" value="NZ_CP018135.1"/>
</dbReference>
<proteinExistence type="predicted"/>
<dbReference type="Proteomes" id="UP000183530">
    <property type="component" value="Chromosome"/>
</dbReference>
<evidence type="ECO:0000313" key="1">
    <source>
        <dbReference type="EMBL" id="APF40861.1"/>
    </source>
</evidence>
<dbReference type="KEGG" id="nae:BHE16_07345"/>
<dbReference type="AlphaFoldDB" id="A0A1L2ZPB8"/>
<keyword evidence="2" id="KW-1185">Reference proteome</keyword>
<dbReference type="EMBL" id="CP018135">
    <property type="protein sequence ID" value="APF40861.1"/>
    <property type="molecule type" value="Genomic_DNA"/>
</dbReference>
<organism evidence="1 2">
    <name type="scientific">Neomicrococcus aestuarii</name>
    <dbReference type="NCBI Taxonomy" id="556325"/>
    <lineage>
        <taxon>Bacteria</taxon>
        <taxon>Bacillati</taxon>
        <taxon>Actinomycetota</taxon>
        <taxon>Actinomycetes</taxon>
        <taxon>Micrococcales</taxon>
        <taxon>Micrococcaceae</taxon>
        <taxon>Neomicrococcus</taxon>
    </lineage>
</organism>